<evidence type="ECO:0000256" key="2">
    <source>
        <dbReference type="ARBA" id="ARBA00009773"/>
    </source>
</evidence>
<evidence type="ECO:0000256" key="5">
    <source>
        <dbReference type="ARBA" id="ARBA00023136"/>
    </source>
</evidence>
<evidence type="ECO:0000256" key="1">
    <source>
        <dbReference type="ARBA" id="ARBA00004141"/>
    </source>
</evidence>
<dbReference type="KEGG" id="hsd:SD1D_2361"/>
<feature type="transmembrane region" description="Helical" evidence="6">
    <location>
        <begin position="242"/>
        <end position="264"/>
    </location>
</feature>
<evidence type="ECO:0000313" key="8">
    <source>
        <dbReference type="Proteomes" id="UP000196053"/>
    </source>
</evidence>
<dbReference type="OrthoDB" id="9774361at2"/>
<feature type="transmembrane region" description="Helical" evidence="6">
    <location>
        <begin position="316"/>
        <end position="342"/>
    </location>
</feature>
<dbReference type="RefSeq" id="WP_058259086.1">
    <property type="nucleotide sequence ID" value="NZ_LN879430.1"/>
</dbReference>
<dbReference type="Proteomes" id="UP000196053">
    <property type="component" value="Chromosome I"/>
</dbReference>
<dbReference type="GO" id="GO:0016020">
    <property type="term" value="C:membrane"/>
    <property type="evidence" value="ECO:0007669"/>
    <property type="project" value="UniProtKB-SubCell"/>
</dbReference>
<comment type="subcellular location">
    <subcellularLocation>
        <location evidence="1">Membrane</location>
        <topology evidence="1">Multi-pass membrane protein</topology>
    </subcellularLocation>
</comment>
<feature type="transmembrane region" description="Helical" evidence="6">
    <location>
        <begin position="12"/>
        <end position="28"/>
    </location>
</feature>
<dbReference type="InterPro" id="IPR014227">
    <property type="entry name" value="YtvI-like"/>
</dbReference>
<evidence type="ECO:0000256" key="3">
    <source>
        <dbReference type="ARBA" id="ARBA00022692"/>
    </source>
</evidence>
<protein>
    <submittedName>
        <fullName evidence="7">Putative membrane protein</fullName>
    </submittedName>
</protein>
<evidence type="ECO:0000256" key="4">
    <source>
        <dbReference type="ARBA" id="ARBA00022989"/>
    </source>
</evidence>
<dbReference type="EMBL" id="LN879430">
    <property type="protein sequence ID" value="CUH93873.1"/>
    <property type="molecule type" value="Genomic_DNA"/>
</dbReference>
<accession>A0A0K8J9D2</accession>
<reference evidence="8" key="1">
    <citation type="submission" date="2015-09" db="EMBL/GenBank/DDBJ databases">
        <authorList>
            <person name="Wibberg D."/>
        </authorList>
    </citation>
    <scope>NUCLEOTIDE SEQUENCE [LARGE SCALE GENOMIC DNA]</scope>
    <source>
        <strain evidence="8">SD1D</strain>
    </source>
</reference>
<dbReference type="Pfam" id="PF01594">
    <property type="entry name" value="AI-2E_transport"/>
    <property type="match status" value="1"/>
</dbReference>
<dbReference type="PANTHER" id="PTHR21716">
    <property type="entry name" value="TRANSMEMBRANE PROTEIN"/>
    <property type="match status" value="1"/>
</dbReference>
<sequence length="362" mass="40315">MEIWDTMNDRVKFFIKGIIIILGVYLGFRFILPLILPFIFAYFLAWIVRPVTEFLYKKIKIPRIIGGSISLILLLSIIGTGLFYLGNMLIKQALNFARNIPVYLNVLAGRLDSICSSCDELLGLAAGSVRAIMDENMLSMVNKVKTDMVPGLTAKTLYYIVKFIGFIGILLIIFISAVLIVKEVPELKTKYKNTEVYNDFNKVFSKLAEAGMAYFRSQLLIMAMVAIICVIGLVLIKNQYALLLGLGIALLDALPVIGSGMILIPWSIMMLFDGNIYAAAILITTYLICQIIREVLEPKLIGNRIGVKPLYTLISMYMGLKLFGVAGFILGPVALIIIITIVKVIDDKETRAYTLDKGTELE</sequence>
<feature type="transmembrane region" description="Helical" evidence="6">
    <location>
        <begin position="219"/>
        <end position="236"/>
    </location>
</feature>
<keyword evidence="3 6" id="KW-0812">Transmembrane</keyword>
<keyword evidence="5 6" id="KW-0472">Membrane</keyword>
<feature type="transmembrane region" description="Helical" evidence="6">
    <location>
        <begin position="64"/>
        <end position="85"/>
    </location>
</feature>
<dbReference type="AlphaFoldDB" id="A0A0K8J9D2"/>
<dbReference type="InterPro" id="IPR002549">
    <property type="entry name" value="AI-2E-like"/>
</dbReference>
<gene>
    <name evidence="7" type="ORF">SD1D_2361</name>
</gene>
<proteinExistence type="inferred from homology"/>
<keyword evidence="4 6" id="KW-1133">Transmembrane helix</keyword>
<name>A0A0K8J9D2_9FIRM</name>
<dbReference type="GO" id="GO:0055085">
    <property type="term" value="P:transmembrane transport"/>
    <property type="evidence" value="ECO:0007669"/>
    <property type="project" value="TreeGrafter"/>
</dbReference>
<dbReference type="PANTHER" id="PTHR21716:SF68">
    <property type="entry name" value="TRANSPORT PROTEIN YTVI-RELATED"/>
    <property type="match status" value="1"/>
</dbReference>
<evidence type="ECO:0000256" key="6">
    <source>
        <dbReference type="SAM" id="Phobius"/>
    </source>
</evidence>
<feature type="transmembrane region" description="Helical" evidence="6">
    <location>
        <begin position="157"/>
        <end position="181"/>
    </location>
</feature>
<keyword evidence="8" id="KW-1185">Reference proteome</keyword>
<feature type="transmembrane region" description="Helical" evidence="6">
    <location>
        <begin position="276"/>
        <end position="296"/>
    </location>
</feature>
<dbReference type="NCBIfam" id="TIGR02872">
    <property type="entry name" value="spore_ytvI"/>
    <property type="match status" value="1"/>
</dbReference>
<comment type="similarity">
    <text evidence="2">Belongs to the autoinducer-2 exporter (AI-2E) (TC 2.A.86) family.</text>
</comment>
<evidence type="ECO:0000313" key="7">
    <source>
        <dbReference type="EMBL" id="CUH93873.1"/>
    </source>
</evidence>
<organism evidence="7 8">
    <name type="scientific">Herbinix luporum</name>
    <dbReference type="NCBI Taxonomy" id="1679721"/>
    <lineage>
        <taxon>Bacteria</taxon>
        <taxon>Bacillati</taxon>
        <taxon>Bacillota</taxon>
        <taxon>Clostridia</taxon>
        <taxon>Lachnospirales</taxon>
        <taxon>Lachnospiraceae</taxon>
        <taxon>Herbinix</taxon>
    </lineage>
</organism>